<gene>
    <name evidence="2" type="ORF">GCM10023321_71010</name>
</gene>
<evidence type="ECO:0008006" key="4">
    <source>
        <dbReference type="Google" id="ProtNLM"/>
    </source>
</evidence>
<protein>
    <recommendedName>
        <fullName evidence="4">Esterase-like activity of phytase family protein</fullName>
    </recommendedName>
</protein>
<evidence type="ECO:0000313" key="3">
    <source>
        <dbReference type="Proteomes" id="UP001428817"/>
    </source>
</evidence>
<dbReference type="RefSeq" id="WP_185065085.1">
    <property type="nucleotide sequence ID" value="NZ_BAABJP010000051.1"/>
</dbReference>
<comment type="caution">
    <text evidence="2">The sequence shown here is derived from an EMBL/GenBank/DDBJ whole genome shotgun (WGS) entry which is preliminary data.</text>
</comment>
<evidence type="ECO:0000313" key="2">
    <source>
        <dbReference type="EMBL" id="GAA5171898.1"/>
    </source>
</evidence>
<reference evidence="3" key="1">
    <citation type="journal article" date="2019" name="Int. J. Syst. Evol. Microbiol.">
        <title>The Global Catalogue of Microorganisms (GCM) 10K type strain sequencing project: providing services to taxonomists for standard genome sequencing and annotation.</title>
        <authorList>
            <consortium name="The Broad Institute Genomics Platform"/>
            <consortium name="The Broad Institute Genome Sequencing Center for Infectious Disease"/>
            <person name="Wu L."/>
            <person name="Ma J."/>
        </authorList>
    </citation>
    <scope>NUCLEOTIDE SEQUENCE [LARGE SCALE GENOMIC DNA]</scope>
    <source>
        <strain evidence="3">JCM 18303</strain>
    </source>
</reference>
<keyword evidence="3" id="KW-1185">Reference proteome</keyword>
<name>A0ABP9R5P5_9PSEU</name>
<sequence length="350" mass="35980">MLTRAHRTTARGAALGGSVVLAALFMALPAGAEPEQGGGPAEPKRQCTVSDKRLSELSGLATDGGQRRWAISDGGSQVRVYELGPDCAVRNVLSSPVNPYDVEDLARSPDGTFWLADTGDNQRSRSTVALIALRGRGPAVVHRLRYPDGPHDAEAVLLARDGRPLIITKEPVAPAGVYRPARALTGGAPVAMERVGEVSLPSSTTRGGPIGGIGARTVTGGATSADGTVAALRTYTDAWLFHAPDGDLVAALGREPVRVPLPGEPQGEAVAFDGSGALLSGTEARDGAPAGLRVVPGAVVLARTDPDAEPAPDAAPTDPSDRPNWLGRTLAVVAVLGFGTAGWLSWRRAG</sequence>
<feature type="signal peptide" evidence="1">
    <location>
        <begin position="1"/>
        <end position="32"/>
    </location>
</feature>
<feature type="chain" id="PRO_5046731279" description="Esterase-like activity of phytase family protein" evidence="1">
    <location>
        <begin position="33"/>
        <end position="350"/>
    </location>
</feature>
<dbReference type="Proteomes" id="UP001428817">
    <property type="component" value="Unassembled WGS sequence"/>
</dbReference>
<evidence type="ECO:0000256" key="1">
    <source>
        <dbReference type="SAM" id="SignalP"/>
    </source>
</evidence>
<dbReference type="SUPFAM" id="SSF50956">
    <property type="entry name" value="Thermostable phytase (3-phytase)"/>
    <property type="match status" value="1"/>
</dbReference>
<organism evidence="2 3">
    <name type="scientific">Pseudonocardia eucalypti</name>
    <dbReference type="NCBI Taxonomy" id="648755"/>
    <lineage>
        <taxon>Bacteria</taxon>
        <taxon>Bacillati</taxon>
        <taxon>Actinomycetota</taxon>
        <taxon>Actinomycetes</taxon>
        <taxon>Pseudonocardiales</taxon>
        <taxon>Pseudonocardiaceae</taxon>
        <taxon>Pseudonocardia</taxon>
    </lineage>
</organism>
<dbReference type="EMBL" id="BAABJP010000051">
    <property type="protein sequence ID" value="GAA5171898.1"/>
    <property type="molecule type" value="Genomic_DNA"/>
</dbReference>
<accession>A0ABP9R5P5</accession>
<keyword evidence="1" id="KW-0732">Signal</keyword>
<proteinExistence type="predicted"/>